<gene>
    <name evidence="1" type="ORF">KMW28_06385</name>
</gene>
<proteinExistence type="predicted"/>
<evidence type="ECO:0000313" key="1">
    <source>
        <dbReference type="EMBL" id="QWG03205.1"/>
    </source>
</evidence>
<protein>
    <submittedName>
        <fullName evidence="1">PorP/SprF family type IX secretion system membrane protein</fullName>
    </submittedName>
</protein>
<organism evidence="1 2">
    <name type="scientific">Flammeovirga yaeyamensis</name>
    <dbReference type="NCBI Taxonomy" id="367791"/>
    <lineage>
        <taxon>Bacteria</taxon>
        <taxon>Pseudomonadati</taxon>
        <taxon>Bacteroidota</taxon>
        <taxon>Cytophagia</taxon>
        <taxon>Cytophagales</taxon>
        <taxon>Flammeovirgaceae</taxon>
        <taxon>Flammeovirga</taxon>
    </lineage>
</organism>
<name>A0AAX1N6V8_9BACT</name>
<dbReference type="RefSeq" id="WP_169664114.1">
    <property type="nucleotide sequence ID" value="NZ_CP076132.1"/>
</dbReference>
<dbReference type="Proteomes" id="UP000678679">
    <property type="component" value="Chromosome 1"/>
</dbReference>
<dbReference type="KEGG" id="fya:KMW28_06385"/>
<dbReference type="InterPro" id="IPR019861">
    <property type="entry name" value="PorP/SprF_Bacteroidetes"/>
</dbReference>
<reference evidence="1 2" key="1">
    <citation type="submission" date="2021-05" db="EMBL/GenBank/DDBJ databases">
        <title>Comparative genomic studies on the polysaccharide-degrading batcterial strains of the Flammeovirga genus.</title>
        <authorList>
            <person name="Zewei F."/>
            <person name="Zheng Z."/>
            <person name="Yu L."/>
            <person name="Ruyue G."/>
            <person name="Yanhong M."/>
            <person name="Yuanyuan C."/>
            <person name="Jingyan G."/>
            <person name="Wenjun H."/>
        </authorList>
    </citation>
    <scope>NUCLEOTIDE SEQUENCE [LARGE SCALE GENOMIC DNA]</scope>
    <source>
        <strain evidence="1 2">NBRC:100898</strain>
    </source>
</reference>
<keyword evidence="2" id="KW-1185">Reference proteome</keyword>
<dbReference type="AlphaFoldDB" id="A0AAX1N6V8"/>
<dbReference type="EMBL" id="CP076132">
    <property type="protein sequence ID" value="QWG03205.1"/>
    <property type="molecule type" value="Genomic_DNA"/>
</dbReference>
<evidence type="ECO:0000313" key="2">
    <source>
        <dbReference type="Proteomes" id="UP000678679"/>
    </source>
</evidence>
<dbReference type="NCBIfam" id="TIGR03519">
    <property type="entry name" value="T9SS_PorP_fam"/>
    <property type="match status" value="1"/>
</dbReference>
<sequence length="358" mass="40278">MYSKPISLIAKLFFGILFIFFFANYSQAQDAQLSQYYASPLYLNPSLAGTGGDGRANINYRNQWIGVPLNYNTFMASFDTPIPKKNIGLGVLAHQDILNVTSGTAFQRFSFNVTGAYHLKINKKYNLSFGLQGGFEQSTLGFNHLIFDDQIDNNGNINGSTADKLSDQNKIYPDISSGVMFYANHFWAGVALYHINQPNISRLENGVDILPMRFSLNLGYKIPLTHRWKGAIANYDDKTISLMMHYQNQGTSDQLSLGANINYNPLIFGVWYRGLPLKLNSHPDKLNHDAIVLLTGVKVRKFTIGYSFDIPIGGLTVGEGNSHEISVRYDFNFFPNYFKKRNLKKQIPNHANCPIPTL</sequence>
<dbReference type="Pfam" id="PF11751">
    <property type="entry name" value="PorP_SprF"/>
    <property type="match status" value="1"/>
</dbReference>
<accession>A0AAX1N6V8</accession>